<dbReference type="InterPro" id="IPR033412">
    <property type="entry name" value="PFOR_II"/>
</dbReference>
<keyword evidence="5" id="KW-1185">Reference proteome</keyword>
<dbReference type="Pfam" id="PF17147">
    <property type="entry name" value="PFOR_II"/>
    <property type="match status" value="1"/>
</dbReference>
<dbReference type="InterPro" id="IPR029061">
    <property type="entry name" value="THDP-binding"/>
</dbReference>
<gene>
    <name evidence="4" type="primary">porA</name>
    <name evidence="4" type="ORF">CWS72_25435</name>
</gene>
<proteinExistence type="predicted"/>
<dbReference type="InterPro" id="IPR009014">
    <property type="entry name" value="Transketo_C/PFOR_II"/>
</dbReference>
<dbReference type="Pfam" id="PF01855">
    <property type="entry name" value="POR_N"/>
    <property type="match status" value="1"/>
</dbReference>
<evidence type="ECO:0000313" key="5">
    <source>
        <dbReference type="Proteomes" id="UP000233293"/>
    </source>
</evidence>
<comment type="caution">
    <text evidence="4">The sequence shown here is derived from an EMBL/GenBank/DDBJ whole genome shotgun (WGS) entry which is preliminary data.</text>
</comment>
<dbReference type="Gene3D" id="3.40.50.970">
    <property type="match status" value="1"/>
</dbReference>
<dbReference type="CDD" id="cd07034">
    <property type="entry name" value="TPP_PYR_PFOR_IOR-alpha_like"/>
    <property type="match status" value="1"/>
</dbReference>
<reference evidence="5" key="1">
    <citation type="submission" date="2017-12" db="EMBL/GenBank/DDBJ databases">
        <title>Draft genome sequence of Telmatospirillum siberiense 26-4b1T, an acidotolerant peatland alphaproteobacterium potentially involved in sulfur cycling.</title>
        <authorList>
            <person name="Hausmann B."/>
            <person name="Pjevac P."/>
            <person name="Schreck K."/>
            <person name="Herbold C.W."/>
            <person name="Daims H."/>
            <person name="Wagner M."/>
            <person name="Pester M."/>
            <person name="Loy A."/>
        </authorList>
    </citation>
    <scope>NUCLEOTIDE SEQUENCE [LARGE SCALE GENOMIC DNA]</scope>
    <source>
        <strain evidence="5">26-4b1</strain>
    </source>
</reference>
<keyword evidence="4" id="KW-0670">Pyruvate</keyword>
<dbReference type="InterPro" id="IPR002880">
    <property type="entry name" value="Pyrv_Fd/Flavodoxin_OxRdtase_N"/>
</dbReference>
<dbReference type="InterPro" id="IPR050722">
    <property type="entry name" value="Pyruvate:ferred/Flavod_OxRd"/>
</dbReference>
<feature type="domain" description="Pyruvate flavodoxin/ferredoxin oxidoreductase pyrimidine binding" evidence="2">
    <location>
        <begin position="17"/>
        <end position="236"/>
    </location>
</feature>
<protein>
    <submittedName>
        <fullName evidence="4">Pyruvate ferredoxin oxidoreductase</fullName>
    </submittedName>
</protein>
<dbReference type="SUPFAM" id="SSF52518">
    <property type="entry name" value="Thiamin diphosphate-binding fold (THDP-binding)"/>
    <property type="match status" value="1"/>
</dbReference>
<evidence type="ECO:0000259" key="3">
    <source>
        <dbReference type="Pfam" id="PF17147"/>
    </source>
</evidence>
<dbReference type="GO" id="GO:0006979">
    <property type="term" value="P:response to oxidative stress"/>
    <property type="evidence" value="ECO:0007669"/>
    <property type="project" value="TreeGrafter"/>
</dbReference>
<sequence length="412" mass="44606">MSELHFLSGNEAVAQGVRLSRPRVIAAYPITPQTIVVERLSEMVESRELAAEFVHVESEHSALALVMGSAAMGVRTFTATSSQGLMYMAECLHYTSGGRFPLVMMNANRSLALPWNIYGDQSDSLALLSSGWIQVYAETAQESLDMIIQAYAVAEDVRVRTPVLVNLDGFVLTHTYEPVIVPDQDTVDAFLPPPDFPPGYPGTFDLLRPQSLAVSAGPGDYAGFKYRQHRDMVAAAEPIRDVGGRFAEIFGRGSADLIEPYRCGDAELVMITLGSIAGTVRDVIDDLRADGLRVGLLRIRYLRPFPSEDLRRLLFGPLRRAAVAAIGILEKDISFGHQGGVALEVKAALYDQAEASAPAGLPPVRNFIAGLGGQDISRGQIIAMFDDLARAAGRDGDEPARSVRFVGLEASR</sequence>
<accession>A0A2N3PMN2</accession>
<dbReference type="EMBL" id="PIUM01000047">
    <property type="protein sequence ID" value="PKU21669.1"/>
    <property type="molecule type" value="Genomic_DNA"/>
</dbReference>
<dbReference type="PANTHER" id="PTHR32154:SF0">
    <property type="entry name" value="PYRUVATE-FLAVODOXIN OXIDOREDUCTASE-RELATED"/>
    <property type="match status" value="1"/>
</dbReference>
<organism evidence="4 5">
    <name type="scientific">Telmatospirillum siberiense</name>
    <dbReference type="NCBI Taxonomy" id="382514"/>
    <lineage>
        <taxon>Bacteria</taxon>
        <taxon>Pseudomonadati</taxon>
        <taxon>Pseudomonadota</taxon>
        <taxon>Alphaproteobacteria</taxon>
        <taxon>Rhodospirillales</taxon>
        <taxon>Rhodospirillaceae</taxon>
        <taxon>Telmatospirillum</taxon>
    </lineage>
</organism>
<name>A0A2N3PMN2_9PROT</name>
<dbReference type="GO" id="GO:0016491">
    <property type="term" value="F:oxidoreductase activity"/>
    <property type="evidence" value="ECO:0007669"/>
    <property type="project" value="UniProtKB-KW"/>
</dbReference>
<evidence type="ECO:0000259" key="2">
    <source>
        <dbReference type="Pfam" id="PF01855"/>
    </source>
</evidence>
<dbReference type="Proteomes" id="UP000233293">
    <property type="component" value="Unassembled WGS sequence"/>
</dbReference>
<dbReference type="RefSeq" id="WP_101253470.1">
    <property type="nucleotide sequence ID" value="NZ_PIUM01000047.1"/>
</dbReference>
<evidence type="ECO:0000256" key="1">
    <source>
        <dbReference type="ARBA" id="ARBA00023002"/>
    </source>
</evidence>
<keyword evidence="1" id="KW-0560">Oxidoreductase</keyword>
<dbReference type="OrthoDB" id="9794954at2"/>
<evidence type="ECO:0000313" key="4">
    <source>
        <dbReference type="EMBL" id="PKU21669.1"/>
    </source>
</evidence>
<dbReference type="FunFam" id="3.40.50.970:FF:000012">
    <property type="entry name" value="Pyruvate:ferredoxin (Flavodoxin) oxidoreductase"/>
    <property type="match status" value="1"/>
</dbReference>
<feature type="domain" description="Pyruvate:ferredoxin oxidoreductase core" evidence="3">
    <location>
        <begin position="266"/>
        <end position="378"/>
    </location>
</feature>
<dbReference type="SUPFAM" id="SSF52922">
    <property type="entry name" value="TK C-terminal domain-like"/>
    <property type="match status" value="1"/>
</dbReference>
<dbReference type="AlphaFoldDB" id="A0A2N3PMN2"/>
<dbReference type="PANTHER" id="PTHR32154">
    <property type="entry name" value="PYRUVATE-FLAVODOXIN OXIDOREDUCTASE-RELATED"/>
    <property type="match status" value="1"/>
</dbReference>
<dbReference type="Gene3D" id="3.40.50.920">
    <property type="match status" value="1"/>
</dbReference>